<feature type="domain" description="GFO/IDH/MocA-like oxidoreductase" evidence="3">
    <location>
        <begin position="134"/>
        <end position="271"/>
    </location>
</feature>
<evidence type="ECO:0000259" key="3">
    <source>
        <dbReference type="Pfam" id="PF22725"/>
    </source>
</evidence>
<dbReference type="SUPFAM" id="SSF55347">
    <property type="entry name" value="Glyceraldehyde-3-phosphate dehydrogenase-like, C-terminal domain"/>
    <property type="match status" value="1"/>
</dbReference>
<dbReference type="Proteomes" id="UP000502248">
    <property type="component" value="Chromosome"/>
</dbReference>
<reference evidence="4 5" key="1">
    <citation type="submission" date="2020-04" db="EMBL/GenBank/DDBJ databases">
        <title>Genome sequencing of novel species.</title>
        <authorList>
            <person name="Heo J."/>
            <person name="Kim S.-J."/>
            <person name="Kim J.-S."/>
            <person name="Hong S.-B."/>
            <person name="Kwon S.-W."/>
        </authorList>
    </citation>
    <scope>NUCLEOTIDE SEQUENCE [LARGE SCALE GENOMIC DNA]</scope>
    <source>
        <strain evidence="4 5">MFER-1</strain>
    </source>
</reference>
<keyword evidence="5" id="KW-1185">Reference proteome</keyword>
<dbReference type="Gene3D" id="3.40.50.720">
    <property type="entry name" value="NAD(P)-binding Rossmann-like Domain"/>
    <property type="match status" value="1"/>
</dbReference>
<evidence type="ECO:0000313" key="5">
    <source>
        <dbReference type="Proteomes" id="UP000502248"/>
    </source>
</evidence>
<dbReference type="PANTHER" id="PTHR43818">
    <property type="entry name" value="BCDNA.GH03377"/>
    <property type="match status" value="1"/>
</dbReference>
<name>A0A7Z2ZM34_9BACL</name>
<protein>
    <submittedName>
        <fullName evidence="4">Gfo/Idh/MocA family oxidoreductase</fullName>
    </submittedName>
</protein>
<dbReference type="Gene3D" id="3.30.360.10">
    <property type="entry name" value="Dihydrodipicolinate Reductase, domain 2"/>
    <property type="match status" value="1"/>
</dbReference>
<evidence type="ECO:0000313" key="4">
    <source>
        <dbReference type="EMBL" id="QJD84559.1"/>
    </source>
</evidence>
<dbReference type="InterPro" id="IPR050463">
    <property type="entry name" value="Gfo/Idh/MocA_oxidrdct_glycsds"/>
</dbReference>
<dbReference type="GO" id="GO:0016491">
    <property type="term" value="F:oxidoreductase activity"/>
    <property type="evidence" value="ECO:0007669"/>
    <property type="project" value="UniProtKB-KW"/>
</dbReference>
<dbReference type="KEGG" id="cheb:HH215_16160"/>
<proteinExistence type="predicted"/>
<feature type="domain" description="Gfo/Idh/MocA-like oxidoreductase N-terminal" evidence="2">
    <location>
        <begin position="6"/>
        <end position="125"/>
    </location>
</feature>
<keyword evidence="1" id="KW-0560">Oxidoreductase</keyword>
<evidence type="ECO:0000256" key="1">
    <source>
        <dbReference type="ARBA" id="ARBA00023002"/>
    </source>
</evidence>
<accession>A0A7Z2ZM34</accession>
<dbReference type="InterPro" id="IPR055170">
    <property type="entry name" value="GFO_IDH_MocA-like_dom"/>
</dbReference>
<dbReference type="PANTHER" id="PTHR43818:SF11">
    <property type="entry name" value="BCDNA.GH03377"/>
    <property type="match status" value="1"/>
</dbReference>
<sequence>MGREVSIGIIGLGGMSRFHIQKLGEVPGARIVALCDVSPQALEEVGAQLEVSEEKRYSSIESLINDPAVEGIVSVTPNDSHAAVLLACMEAGKPLFAEKPLTRTLEEAAEVLAFYRTHPIPLMINFSYRNGPAFQFARQFVADGKLGRINHLFVQYMQDWGSTVKKTPFLWRFDEAITGTGVLGDLGSHMIDISEYLTGSRMSELQAMLRTIVPERAHPQTGEPIPVKVDDFACFNVRFEDGAVGVFQTSRNALGCGNQHEVTLYGEAGTLHVSTLNDRQAVWTYPKEDGSGTITETIEVAEEKGINPWREFVGLLRGEQVATPQIAVLEDGYRNQLLLEAVVQAHHKGAVISVKDLQA</sequence>
<dbReference type="GO" id="GO:0000166">
    <property type="term" value="F:nucleotide binding"/>
    <property type="evidence" value="ECO:0007669"/>
    <property type="project" value="InterPro"/>
</dbReference>
<dbReference type="InterPro" id="IPR036291">
    <property type="entry name" value="NAD(P)-bd_dom_sf"/>
</dbReference>
<dbReference type="SUPFAM" id="SSF51735">
    <property type="entry name" value="NAD(P)-binding Rossmann-fold domains"/>
    <property type="match status" value="1"/>
</dbReference>
<dbReference type="Pfam" id="PF01408">
    <property type="entry name" value="GFO_IDH_MocA"/>
    <property type="match status" value="1"/>
</dbReference>
<gene>
    <name evidence="4" type="ORF">HH215_16160</name>
</gene>
<evidence type="ECO:0000259" key="2">
    <source>
        <dbReference type="Pfam" id="PF01408"/>
    </source>
</evidence>
<dbReference type="EMBL" id="CP051680">
    <property type="protein sequence ID" value="QJD84559.1"/>
    <property type="molecule type" value="Genomic_DNA"/>
</dbReference>
<organism evidence="4 5">
    <name type="scientific">Cohnella herbarum</name>
    <dbReference type="NCBI Taxonomy" id="2728023"/>
    <lineage>
        <taxon>Bacteria</taxon>
        <taxon>Bacillati</taxon>
        <taxon>Bacillota</taxon>
        <taxon>Bacilli</taxon>
        <taxon>Bacillales</taxon>
        <taxon>Paenibacillaceae</taxon>
        <taxon>Cohnella</taxon>
    </lineage>
</organism>
<dbReference type="RefSeq" id="WP_169280840.1">
    <property type="nucleotide sequence ID" value="NZ_CP051680.1"/>
</dbReference>
<dbReference type="AlphaFoldDB" id="A0A7Z2ZM34"/>
<dbReference type="InterPro" id="IPR000683">
    <property type="entry name" value="Gfo/Idh/MocA-like_OxRdtase_N"/>
</dbReference>
<dbReference type="Pfam" id="PF22725">
    <property type="entry name" value="GFO_IDH_MocA_C3"/>
    <property type="match status" value="1"/>
</dbReference>